<keyword evidence="11" id="KW-1133">Transmembrane helix</keyword>
<evidence type="ECO:0000256" key="4">
    <source>
        <dbReference type="ARBA" id="ARBA00017290"/>
    </source>
</evidence>
<evidence type="ECO:0000313" key="14">
    <source>
        <dbReference type="EMBL" id="CUR62530.1"/>
    </source>
</evidence>
<dbReference type="InterPro" id="IPR028096">
    <property type="entry name" value="EfeO_Cupredoxin"/>
</dbReference>
<dbReference type="EC" id="1.7.2.1" evidence="3"/>
<evidence type="ECO:0000256" key="3">
    <source>
        <dbReference type="ARBA" id="ARBA00011882"/>
    </source>
</evidence>
<evidence type="ECO:0000256" key="7">
    <source>
        <dbReference type="ARBA" id="ARBA00023002"/>
    </source>
</evidence>
<sequence>MAPAPDPRGLTIPATPATPAGRPQQARGSWGLRDRPGVLWLVLAVLVALAHPFVPDAVWLLTHLVLLGALTHSAMVWSTHFAATILKSPPTIDDRRVQSRRLLLLLAGTAMVVVGVPSTWWPLTVAGAVTVSTAVGWHAVQLVRRLRRALPGRFRVTVRFYVAAAACLPVGATFGVLLARQPADPWHGRLLAAHVATMALGWLGLTMTGTLVTLWPTMLRTRMDDRAERLARQSLPVFLTALVVIDTTALAGLSAGTAAGLVLWLAGLGWWGRALVAPLRRRPPRELGPASVGLALLWLAGGLVAAAVTVAVRGVGDLGGLTGRIAAVVAAGFGLQLLTGALSHLVPSVLGGGPSVVRAGQRWLEKGAVLRLTLVNGGLLVCLLPVPSGVRVVASSLVLLAFAAFVPLMLRGIRAAVAARRALVAGEAVETPERAPWSLGQLAAATSALALVVAVAGALAGPVASSDLAAGATPTGETTTVRVETHDMAFHPATIDVPAGNRLVIELVNTDDEDTHDLVLPDGAHTPRLAPGDAATLDAGVVGSSTEGWCSVVGHRRMGMVLTIRTGSSAAAPATDHEHMAHGSDHDAAATSPAYDASLPPVRGRVHRVDLTIDETVLEVAPGVWQQRWTFNGQAPGPVLHGRVGDRFVVTVRNAAEMTHSIDFHAGERAPDEVMRAIPPGDTLVYRFTARRAGIWMYHCSTMPMSSHIAAGLAGAVVIEPPGLEPVDHEWVLVGSETFLGDDTSREGAEEVDDDAVAAEQPDLVAFNGRAFQYDTAPLRARVGETVRMWVLDAGPNRAMAFHVVGEQLDATWSEGAWTLPPGTDGGAQVLPLLPAQGGFAELTFDEPGRYPFVNHVMVDAERGQHGVVEVTGR</sequence>
<gene>
    <name evidence="14" type="ORF">NOCA180174</name>
</gene>
<feature type="region of interest" description="Disordered" evidence="10">
    <location>
        <begin position="569"/>
        <end position="590"/>
    </location>
</feature>
<reference evidence="14" key="1">
    <citation type="submission" date="2015-08" db="EMBL/GenBank/DDBJ databases">
        <authorList>
            <person name="Babu N.S."/>
            <person name="Beckwith C.J."/>
            <person name="Beseler K.G."/>
            <person name="Brison A."/>
            <person name="Carone J.V."/>
            <person name="Caskin T.P."/>
            <person name="Diamond M."/>
            <person name="Durham M.E."/>
            <person name="Foxe J.M."/>
            <person name="Go M."/>
            <person name="Henderson B.A."/>
            <person name="Jones I.B."/>
            <person name="McGettigan J.A."/>
            <person name="Micheletti S.J."/>
            <person name="Nasrallah M.E."/>
            <person name="Ortiz D."/>
            <person name="Piller C.R."/>
            <person name="Privatt S.R."/>
            <person name="Schneider S.L."/>
            <person name="Sharp S."/>
            <person name="Smith T.C."/>
            <person name="Stanton J.D."/>
            <person name="Ullery H.E."/>
            <person name="Wilson R.J."/>
            <person name="Serrano M.G."/>
            <person name="Buck G."/>
            <person name="Lee V."/>
            <person name="Wang Y."/>
            <person name="Carvalho R."/>
            <person name="Voegtly L."/>
            <person name="Shi R."/>
            <person name="Duckworth R."/>
            <person name="Johnson A."/>
            <person name="Loviza R."/>
            <person name="Walstead R."/>
            <person name="Shah Z."/>
            <person name="Kiflezghi M."/>
            <person name="Wade K."/>
            <person name="Ball S.L."/>
            <person name="Bradley K.W."/>
            <person name="Asai D.J."/>
            <person name="Bowman C.A."/>
            <person name="Russell D.A."/>
            <person name="Pope W.H."/>
            <person name="Jacobs-Sera D."/>
            <person name="Hendrix R.W."/>
            <person name="Hatfull G.F."/>
        </authorList>
    </citation>
    <scope>NUCLEOTIDE SEQUENCE</scope>
</reference>
<evidence type="ECO:0000256" key="2">
    <source>
        <dbReference type="ARBA" id="ARBA00011233"/>
    </source>
</evidence>
<dbReference type="Gene3D" id="2.60.40.420">
    <property type="entry name" value="Cupredoxins - blue copper proteins"/>
    <property type="match status" value="3"/>
</dbReference>
<keyword evidence="7 14" id="KW-0560">Oxidoreductase</keyword>
<dbReference type="InterPro" id="IPR036927">
    <property type="entry name" value="Cyt_c_oxase-like_su1_sf"/>
</dbReference>
<evidence type="ECO:0000259" key="12">
    <source>
        <dbReference type="Pfam" id="PF07732"/>
    </source>
</evidence>
<dbReference type="CDD" id="cd04208">
    <property type="entry name" value="CuRO_2_CuNIR"/>
    <property type="match status" value="1"/>
</dbReference>
<organism evidence="14">
    <name type="scientific">metagenome</name>
    <dbReference type="NCBI Taxonomy" id="256318"/>
    <lineage>
        <taxon>unclassified sequences</taxon>
        <taxon>metagenomes</taxon>
    </lineage>
</organism>
<comment type="subunit">
    <text evidence="2">Homotrimer.</text>
</comment>
<dbReference type="InterPro" id="IPR011707">
    <property type="entry name" value="Cu-oxidase-like_N"/>
</dbReference>
<dbReference type="InterPro" id="IPR001287">
    <property type="entry name" value="NO2-reductase_Cu"/>
</dbReference>
<feature type="transmembrane region" description="Helical" evidence="11">
    <location>
        <begin position="102"/>
        <end position="120"/>
    </location>
</feature>
<evidence type="ECO:0000256" key="1">
    <source>
        <dbReference type="ARBA" id="ARBA00001960"/>
    </source>
</evidence>
<feature type="compositionally biased region" description="Basic and acidic residues" evidence="10">
    <location>
        <begin position="575"/>
        <end position="588"/>
    </location>
</feature>
<feature type="transmembrane region" description="Helical" evidence="11">
    <location>
        <begin position="392"/>
        <end position="410"/>
    </location>
</feature>
<dbReference type="InterPro" id="IPR045087">
    <property type="entry name" value="Cu-oxidase_fam"/>
</dbReference>
<comment type="catalytic activity">
    <reaction evidence="9">
        <text>nitric oxide + Fe(III)-[cytochrome c] + H2O = Fe(II)-[cytochrome c] + nitrite + 2 H(+)</text>
        <dbReference type="Rhea" id="RHEA:15233"/>
        <dbReference type="Rhea" id="RHEA-COMP:10350"/>
        <dbReference type="Rhea" id="RHEA-COMP:14399"/>
        <dbReference type="ChEBI" id="CHEBI:15377"/>
        <dbReference type="ChEBI" id="CHEBI:15378"/>
        <dbReference type="ChEBI" id="CHEBI:16301"/>
        <dbReference type="ChEBI" id="CHEBI:16480"/>
        <dbReference type="ChEBI" id="CHEBI:29033"/>
        <dbReference type="ChEBI" id="CHEBI:29034"/>
        <dbReference type="EC" id="1.7.2.1"/>
    </reaction>
</comment>
<feature type="transmembrane region" description="Helical" evidence="11">
    <location>
        <begin position="158"/>
        <end position="179"/>
    </location>
</feature>
<feature type="domain" description="EfeO-type cupredoxin-like" evidence="13">
    <location>
        <begin position="474"/>
        <end position="538"/>
    </location>
</feature>
<accession>A0A2P2CKR5</accession>
<proteinExistence type="predicted"/>
<evidence type="ECO:0000256" key="6">
    <source>
        <dbReference type="ARBA" id="ARBA00022737"/>
    </source>
</evidence>
<dbReference type="Pfam" id="PF07732">
    <property type="entry name" value="Cu-oxidase_3"/>
    <property type="match status" value="1"/>
</dbReference>
<feature type="domain" description="Plastocyanin-like" evidence="12">
    <location>
        <begin position="619"/>
        <end position="722"/>
    </location>
</feature>
<dbReference type="EMBL" id="CZKB01000028">
    <property type="protein sequence ID" value="CUR62530.1"/>
    <property type="molecule type" value="Genomic_DNA"/>
</dbReference>
<protein>
    <recommendedName>
        <fullName evidence="4">Copper-containing nitrite reductase</fullName>
        <ecNumber evidence="3">1.7.2.1</ecNumber>
    </recommendedName>
</protein>
<dbReference type="GO" id="GO:0005507">
    <property type="term" value="F:copper ion binding"/>
    <property type="evidence" value="ECO:0007669"/>
    <property type="project" value="InterPro"/>
</dbReference>
<dbReference type="Pfam" id="PF13473">
    <property type="entry name" value="Cupredoxin_1"/>
    <property type="match status" value="1"/>
</dbReference>
<evidence type="ECO:0000256" key="9">
    <source>
        <dbReference type="ARBA" id="ARBA00049340"/>
    </source>
</evidence>
<evidence type="ECO:0000256" key="10">
    <source>
        <dbReference type="SAM" id="MobiDB-lite"/>
    </source>
</evidence>
<feature type="transmembrane region" description="Helical" evidence="11">
    <location>
        <begin position="60"/>
        <end position="81"/>
    </location>
</feature>
<dbReference type="SUPFAM" id="SSF81442">
    <property type="entry name" value="Cytochrome c oxidase subunit I-like"/>
    <property type="match status" value="1"/>
</dbReference>
<evidence type="ECO:0000256" key="8">
    <source>
        <dbReference type="ARBA" id="ARBA00023008"/>
    </source>
</evidence>
<dbReference type="PANTHER" id="PTHR11709">
    <property type="entry name" value="MULTI-COPPER OXIDASE"/>
    <property type="match status" value="1"/>
</dbReference>
<keyword evidence="11" id="KW-0812">Transmembrane</keyword>
<evidence type="ECO:0000259" key="13">
    <source>
        <dbReference type="Pfam" id="PF13473"/>
    </source>
</evidence>
<keyword evidence="5" id="KW-0479">Metal-binding</keyword>
<feature type="transmembrane region" description="Helical" evidence="11">
    <location>
        <begin position="191"/>
        <end position="215"/>
    </location>
</feature>
<feature type="transmembrane region" description="Helical" evidence="11">
    <location>
        <begin position="37"/>
        <end position="54"/>
    </location>
</feature>
<keyword evidence="8" id="KW-0186">Copper</keyword>
<keyword evidence="6" id="KW-0677">Repeat</keyword>
<feature type="transmembrane region" description="Helical" evidence="11">
    <location>
        <begin position="324"/>
        <end position="347"/>
    </location>
</feature>
<dbReference type="InterPro" id="IPR008972">
    <property type="entry name" value="Cupredoxin"/>
</dbReference>
<feature type="region of interest" description="Disordered" evidence="10">
    <location>
        <begin position="1"/>
        <end position="29"/>
    </location>
</feature>
<dbReference type="GO" id="GO:0050421">
    <property type="term" value="F:nitrite reductase (NO-forming) activity"/>
    <property type="evidence" value="ECO:0007669"/>
    <property type="project" value="UniProtKB-EC"/>
</dbReference>
<dbReference type="PRINTS" id="PR00695">
    <property type="entry name" value="CUNO2RDTASE"/>
</dbReference>
<feature type="transmembrane region" description="Helical" evidence="11">
    <location>
        <begin position="126"/>
        <end position="146"/>
    </location>
</feature>
<evidence type="ECO:0000256" key="5">
    <source>
        <dbReference type="ARBA" id="ARBA00022723"/>
    </source>
</evidence>
<name>A0A2P2CKR5_9ZZZZ</name>
<comment type="cofactor">
    <cofactor evidence="1">
        <name>Cu(+)</name>
        <dbReference type="ChEBI" id="CHEBI:49552"/>
    </cofactor>
</comment>
<keyword evidence="11" id="KW-0472">Membrane</keyword>
<dbReference type="AlphaFoldDB" id="A0A2P2CKR5"/>
<feature type="transmembrane region" description="Helical" evidence="11">
    <location>
        <begin position="235"/>
        <end position="255"/>
    </location>
</feature>
<feature type="transmembrane region" description="Helical" evidence="11">
    <location>
        <begin position="291"/>
        <end position="312"/>
    </location>
</feature>
<dbReference type="SUPFAM" id="SSF49503">
    <property type="entry name" value="Cupredoxins"/>
    <property type="match status" value="3"/>
</dbReference>
<evidence type="ECO:0000256" key="11">
    <source>
        <dbReference type="SAM" id="Phobius"/>
    </source>
</evidence>
<dbReference type="PANTHER" id="PTHR11709:SF394">
    <property type="entry name" value="FI03373P-RELATED"/>
    <property type="match status" value="1"/>
</dbReference>
<dbReference type="CDD" id="cd11020">
    <property type="entry name" value="CuRO_1_CuNIR"/>
    <property type="match status" value="1"/>
</dbReference>
<feature type="transmembrane region" description="Helical" evidence="11">
    <location>
        <begin position="368"/>
        <end position="386"/>
    </location>
</feature>